<accession>A0A0E0QRJ3</accession>
<feature type="compositionally biased region" description="Basic residues" evidence="1">
    <location>
        <begin position="74"/>
        <end position="87"/>
    </location>
</feature>
<proteinExistence type="predicted"/>
<evidence type="ECO:0000313" key="3">
    <source>
        <dbReference type="Proteomes" id="UP000008022"/>
    </source>
</evidence>
<reference evidence="3" key="1">
    <citation type="submission" date="2013-06" db="EMBL/GenBank/DDBJ databases">
        <authorList>
            <person name="Zhao Q."/>
        </authorList>
    </citation>
    <scope>NUCLEOTIDE SEQUENCE</scope>
    <source>
        <strain evidence="3">cv. W1943</strain>
    </source>
</reference>
<evidence type="ECO:0000256" key="1">
    <source>
        <dbReference type="SAM" id="MobiDB-lite"/>
    </source>
</evidence>
<keyword evidence="3" id="KW-1185">Reference proteome</keyword>
<name>A0A0E0QRJ3_ORYRU</name>
<reference evidence="2" key="2">
    <citation type="submission" date="2015-06" db="UniProtKB">
        <authorList>
            <consortium name="EnsemblPlants"/>
        </authorList>
    </citation>
    <scope>IDENTIFICATION</scope>
</reference>
<dbReference type="EnsemblPlants" id="ORUFI09G11400.1">
    <property type="protein sequence ID" value="ORUFI09G11400.1"/>
    <property type="gene ID" value="ORUFI09G11400"/>
</dbReference>
<dbReference type="HOGENOM" id="CLU_1108564_0_0_1"/>
<feature type="region of interest" description="Disordered" evidence="1">
    <location>
        <begin position="26"/>
        <end position="87"/>
    </location>
</feature>
<organism evidence="2 3">
    <name type="scientific">Oryza rufipogon</name>
    <name type="common">Brownbeard rice</name>
    <name type="synonym">Asian wild rice</name>
    <dbReference type="NCBI Taxonomy" id="4529"/>
    <lineage>
        <taxon>Eukaryota</taxon>
        <taxon>Viridiplantae</taxon>
        <taxon>Streptophyta</taxon>
        <taxon>Embryophyta</taxon>
        <taxon>Tracheophyta</taxon>
        <taxon>Spermatophyta</taxon>
        <taxon>Magnoliopsida</taxon>
        <taxon>Liliopsida</taxon>
        <taxon>Poales</taxon>
        <taxon>Poaceae</taxon>
        <taxon>BOP clade</taxon>
        <taxon>Oryzoideae</taxon>
        <taxon>Oryzeae</taxon>
        <taxon>Oryzinae</taxon>
        <taxon>Oryza</taxon>
    </lineage>
</organism>
<dbReference type="Proteomes" id="UP000008022">
    <property type="component" value="Unassembled WGS sequence"/>
</dbReference>
<dbReference type="Gramene" id="ORUFI09G11400.1">
    <property type="protein sequence ID" value="ORUFI09G11400.1"/>
    <property type="gene ID" value="ORUFI09G11400"/>
</dbReference>
<evidence type="ECO:0000313" key="2">
    <source>
        <dbReference type="EnsemblPlants" id="ORUFI09G11400.1"/>
    </source>
</evidence>
<protein>
    <submittedName>
        <fullName evidence="2">Uncharacterized protein</fullName>
    </submittedName>
</protein>
<sequence>MLQVQCRESHIGISIVKLRKKYTEGRPAVGRRSLGQGGPTAGRRRGGGDTGEGEGSGRARRHRRASTVAERRRSGSRRRWRGRAWRQRKAMVTDATCANTLAAAQHGKELPGAARSTMAAAHSDVSVRHGNGKFPVGDYTTRPASADENFPHHHQREMQRGNIFHHHLLRAASGSLAWMTAALGPAEAARRPCADDGGGWTWRRSGPARARARRHGDLLRWRRTLAAQRPCADDGSVGTCCGGPAWALARR</sequence>
<dbReference type="AlphaFoldDB" id="A0A0E0QRJ3"/>